<feature type="coiled-coil region" evidence="3">
    <location>
        <begin position="381"/>
        <end position="457"/>
    </location>
</feature>
<name>A0A834G169_RHOSS</name>
<dbReference type="PANTHER" id="PTHR21596">
    <property type="entry name" value="RIBONUCLEASE P SUBUNIT P38"/>
    <property type="match status" value="1"/>
</dbReference>
<gene>
    <name evidence="8" type="ORF">RHSIM_Rhsim13G0089000</name>
</gene>
<keyword evidence="9" id="KW-1185">Reference proteome</keyword>
<keyword evidence="1 3" id="KW-0175">Coiled coil</keyword>
<evidence type="ECO:0000259" key="7">
    <source>
        <dbReference type="Pfam" id="PF03470"/>
    </source>
</evidence>
<dbReference type="OrthoDB" id="1892195at2759"/>
<evidence type="ECO:0000256" key="4">
    <source>
        <dbReference type="SAM" id="MobiDB-lite"/>
    </source>
</evidence>
<evidence type="ECO:0000256" key="1">
    <source>
        <dbReference type="ARBA" id="ARBA00023054"/>
    </source>
</evidence>
<evidence type="ECO:0000256" key="3">
    <source>
        <dbReference type="SAM" id="Coils"/>
    </source>
</evidence>
<dbReference type="InterPro" id="IPR038588">
    <property type="entry name" value="XS_domain_sf"/>
</dbReference>
<feature type="domain" description="Factor of DNA methylation 1-5/IDN2" evidence="6">
    <location>
        <begin position="490"/>
        <end position="584"/>
    </location>
</feature>
<evidence type="ECO:0008006" key="10">
    <source>
        <dbReference type="Google" id="ProtNLM"/>
    </source>
</evidence>
<dbReference type="Proteomes" id="UP000626092">
    <property type="component" value="Unassembled WGS sequence"/>
</dbReference>
<proteinExistence type="predicted"/>
<protein>
    <recommendedName>
        <fullName evidence="10">Factor of DNA methylation 1-5/IDN2 domain-containing protein</fullName>
    </recommendedName>
</protein>
<dbReference type="GO" id="GO:0080188">
    <property type="term" value="P:gene silencing by siRNA-directed DNA methylation"/>
    <property type="evidence" value="ECO:0007669"/>
    <property type="project" value="InterPro"/>
</dbReference>
<accession>A0A834G169</accession>
<comment type="caution">
    <text evidence="8">The sequence shown here is derived from an EMBL/GenBank/DDBJ whole genome shotgun (WGS) entry which is preliminary data.</text>
</comment>
<dbReference type="PANTHER" id="PTHR21596:SF23">
    <property type="entry name" value="FACTOR OF DNA METHYLATION 4"/>
    <property type="match status" value="1"/>
</dbReference>
<dbReference type="EMBL" id="WJXA01000013">
    <property type="protein sequence ID" value="KAF7121055.1"/>
    <property type="molecule type" value="Genomic_DNA"/>
</dbReference>
<sequence>MSHSLEEETDISDSELEEYTEECYKSLMDGGIKEELSDGVYRCRYCQGRKKRDYKYKELLQHCSSFGGKNVKQKGRHLALVRYMEEQYEANGSMSKSTTEAIEAPVGHDSTELFVWLWDFNPVRVNPLWNYKGHSRFSQWWSSIETGLDFTMQMMFEKAFESNQKGKRDYFAAKHIGDELFGWVARDEDFHSNSIVGEHLWRTGDLKSISEIEADYKQKNTKLVTNLTNVIKLKNMRLKEIECKYNETLMSPSEWMSQKDKMHEAYNEEITKMQQNARNQLEKILEDHEHINKQIELQSKEIAQREKELEKREARNEDERRKFDSEKKMSVEDEPYSLFVNICPWNHQQFEIRTITNSFSFQNERATLEQKIADENLPRLAEDQQREKENLQARILELQKKIDARQALELEVERMRGAIQVIRHMAEDGDLELKKKRNALQQDLAEKEQDLEDLESLSQAPIIKERKSNDEVQQTCKELINSSRATIVIKRMGDLDSKPFHIAAKRKYGKEADSKAMELWDAYLRDPSWHPIKIIRGSDKEEEIIDEDDERLKNLKNELGDEVYSAVTIALMETNEYNPSSRMSNFETDHLTDRMSMTFNATTFVSGTSDASISYPYQLSSVGFAGHGCNVLRCALKISDRFVHPLSFRISNFVFEDRMLYA</sequence>
<evidence type="ECO:0000259" key="5">
    <source>
        <dbReference type="Pfam" id="PF03468"/>
    </source>
</evidence>
<dbReference type="Gene3D" id="3.30.70.2890">
    <property type="entry name" value="XS domain"/>
    <property type="match status" value="1"/>
</dbReference>
<dbReference type="Pfam" id="PF03469">
    <property type="entry name" value="XH"/>
    <property type="match status" value="1"/>
</dbReference>
<reference evidence="8" key="1">
    <citation type="submission" date="2019-11" db="EMBL/GenBank/DDBJ databases">
        <authorList>
            <person name="Liu Y."/>
            <person name="Hou J."/>
            <person name="Li T.-Q."/>
            <person name="Guan C.-H."/>
            <person name="Wu X."/>
            <person name="Wu H.-Z."/>
            <person name="Ling F."/>
            <person name="Zhang R."/>
            <person name="Shi X.-G."/>
            <person name="Ren J.-P."/>
            <person name="Chen E.-F."/>
            <person name="Sun J.-M."/>
        </authorList>
    </citation>
    <scope>NUCLEOTIDE SEQUENCE</scope>
    <source>
        <strain evidence="8">Adult_tree_wgs_1</strain>
        <tissue evidence="8">Leaves</tissue>
    </source>
</reference>
<dbReference type="AlphaFoldDB" id="A0A834G169"/>
<evidence type="ECO:0000256" key="2">
    <source>
        <dbReference type="ARBA" id="ARBA00023158"/>
    </source>
</evidence>
<evidence type="ECO:0000313" key="9">
    <source>
        <dbReference type="Proteomes" id="UP000626092"/>
    </source>
</evidence>
<organism evidence="8 9">
    <name type="scientific">Rhododendron simsii</name>
    <name type="common">Sims's rhododendron</name>
    <dbReference type="NCBI Taxonomy" id="118357"/>
    <lineage>
        <taxon>Eukaryota</taxon>
        <taxon>Viridiplantae</taxon>
        <taxon>Streptophyta</taxon>
        <taxon>Embryophyta</taxon>
        <taxon>Tracheophyta</taxon>
        <taxon>Spermatophyta</taxon>
        <taxon>Magnoliopsida</taxon>
        <taxon>eudicotyledons</taxon>
        <taxon>Gunneridae</taxon>
        <taxon>Pentapetalae</taxon>
        <taxon>asterids</taxon>
        <taxon>Ericales</taxon>
        <taxon>Ericaceae</taxon>
        <taxon>Ericoideae</taxon>
        <taxon>Rhodoreae</taxon>
        <taxon>Rhododendron</taxon>
    </lineage>
</organism>
<feature type="domain" description="Zinc finger-XS" evidence="7">
    <location>
        <begin position="43"/>
        <end position="81"/>
    </location>
</feature>
<dbReference type="InterPro" id="IPR045177">
    <property type="entry name" value="FDM1-5/IDN2"/>
</dbReference>
<keyword evidence="2" id="KW-0943">RNA-mediated gene silencing</keyword>
<feature type="domain" description="XS" evidence="5">
    <location>
        <begin position="105"/>
        <end position="191"/>
    </location>
</feature>
<dbReference type="Pfam" id="PF03468">
    <property type="entry name" value="XS"/>
    <property type="match status" value="1"/>
</dbReference>
<feature type="region of interest" description="Disordered" evidence="4">
    <location>
        <begin position="306"/>
        <end position="326"/>
    </location>
</feature>
<evidence type="ECO:0000259" key="6">
    <source>
        <dbReference type="Pfam" id="PF03469"/>
    </source>
</evidence>
<dbReference type="InterPro" id="IPR005381">
    <property type="entry name" value="Znf-XS_domain"/>
</dbReference>
<dbReference type="InterPro" id="IPR005379">
    <property type="entry name" value="FDM1-5/IDN2_XH"/>
</dbReference>
<dbReference type="InterPro" id="IPR005380">
    <property type="entry name" value="XS_domain"/>
</dbReference>
<evidence type="ECO:0000313" key="8">
    <source>
        <dbReference type="EMBL" id="KAF7121055.1"/>
    </source>
</evidence>
<dbReference type="Pfam" id="PF03470">
    <property type="entry name" value="zf-XS"/>
    <property type="match status" value="1"/>
</dbReference>